<name>A0A2Y8ZQQ2_9MICO</name>
<evidence type="ECO:0000313" key="3">
    <source>
        <dbReference type="EMBL" id="SSA33648.1"/>
    </source>
</evidence>
<proteinExistence type="predicted"/>
<protein>
    <recommendedName>
        <fullName evidence="5">Peptidase MA superfamily protein</fullName>
    </recommendedName>
</protein>
<evidence type="ECO:0000256" key="1">
    <source>
        <dbReference type="SAM" id="MobiDB-lite"/>
    </source>
</evidence>
<dbReference type="RefSeq" id="WP_109684318.1">
    <property type="nucleotide sequence ID" value="NZ_QGDN01000001.1"/>
</dbReference>
<dbReference type="EMBL" id="UESZ01000001">
    <property type="protein sequence ID" value="SSA33648.1"/>
    <property type="molecule type" value="Genomic_DNA"/>
</dbReference>
<dbReference type="PROSITE" id="PS51257">
    <property type="entry name" value="PROKAR_LIPOPROTEIN"/>
    <property type="match status" value="1"/>
</dbReference>
<keyword evidence="2" id="KW-0732">Signal</keyword>
<evidence type="ECO:0000256" key="2">
    <source>
        <dbReference type="SAM" id="SignalP"/>
    </source>
</evidence>
<feature type="signal peptide" evidence="2">
    <location>
        <begin position="1"/>
        <end position="24"/>
    </location>
</feature>
<evidence type="ECO:0000313" key="4">
    <source>
        <dbReference type="Proteomes" id="UP000250028"/>
    </source>
</evidence>
<accession>A0A2Y8ZQQ2</accession>
<dbReference type="OrthoDB" id="5242307at2"/>
<keyword evidence="4" id="KW-1185">Reference proteome</keyword>
<organism evidence="3 4">
    <name type="scientific">Branchiibius hedensis</name>
    <dbReference type="NCBI Taxonomy" id="672460"/>
    <lineage>
        <taxon>Bacteria</taxon>
        <taxon>Bacillati</taxon>
        <taxon>Actinomycetota</taxon>
        <taxon>Actinomycetes</taxon>
        <taxon>Micrococcales</taxon>
        <taxon>Dermacoccaceae</taxon>
        <taxon>Branchiibius</taxon>
    </lineage>
</organism>
<dbReference type="Proteomes" id="UP000250028">
    <property type="component" value="Unassembled WGS sequence"/>
</dbReference>
<sequence length="291" mass="29893">MVTRRSVLHAIVALPAAAVATSLAGCTGSGGHDATEAPSRAVDGSTSAVSPSGVRIEYQPAVTAQIRDEVPDLVDTALDRVRSVWAAPLAATGRSLTTPRSVQVTATLEQFVALGGGTASGVAATTRPDGTVVLAPDAWTGTTRQGRIVVIAHELTHVALHSQSSTSARWLVEGPPEWTAYHGTSLALPVIAPAMATAVRAGRVAAGPPSDAEFTNGPLPAAYQSAFTWCSFLAQRATSQTFTAFVLAATDEPADQLGSIFQAHYGATVTQLAGAYEQFQRTTFGTAGPSA</sequence>
<feature type="region of interest" description="Disordered" evidence="1">
    <location>
        <begin position="27"/>
        <end position="51"/>
    </location>
</feature>
<dbReference type="AlphaFoldDB" id="A0A2Y8ZQQ2"/>
<gene>
    <name evidence="3" type="ORF">SAMN04489750_0933</name>
</gene>
<evidence type="ECO:0008006" key="5">
    <source>
        <dbReference type="Google" id="ProtNLM"/>
    </source>
</evidence>
<feature type="chain" id="PRO_5038348824" description="Peptidase MA superfamily protein" evidence="2">
    <location>
        <begin position="25"/>
        <end position="291"/>
    </location>
</feature>
<reference evidence="4" key="1">
    <citation type="submission" date="2016-10" db="EMBL/GenBank/DDBJ databases">
        <authorList>
            <person name="Varghese N."/>
            <person name="Submissions S."/>
        </authorList>
    </citation>
    <scope>NUCLEOTIDE SEQUENCE [LARGE SCALE GENOMIC DNA]</scope>
    <source>
        <strain evidence="4">DSM 22951</strain>
    </source>
</reference>